<dbReference type="STRING" id="460384.SAMN05216313_11393"/>
<dbReference type="RefSeq" id="WP_092364717.1">
    <property type="nucleotide sequence ID" value="NZ_FOIM01000013.1"/>
</dbReference>
<dbReference type="CDD" id="cd00085">
    <property type="entry name" value="HNHc"/>
    <property type="match status" value="1"/>
</dbReference>
<proteinExistence type="predicted"/>
<reference evidence="3" key="1">
    <citation type="submission" date="2016-10" db="EMBL/GenBank/DDBJ databases">
        <authorList>
            <person name="Varghese N."/>
            <person name="Submissions S."/>
        </authorList>
    </citation>
    <scope>NUCLEOTIDE SEQUENCE [LARGE SCALE GENOMIC DNA]</scope>
    <source>
        <strain evidence="3">NLAE-zl-G277</strain>
    </source>
</reference>
<feature type="domain" description="HNH nuclease" evidence="1">
    <location>
        <begin position="186"/>
        <end position="245"/>
    </location>
</feature>
<dbReference type="InterPro" id="IPR002711">
    <property type="entry name" value="HNH"/>
</dbReference>
<name>A0A1I0GW96_9FIRM</name>
<keyword evidence="3" id="KW-1185">Reference proteome</keyword>
<dbReference type="GO" id="GO:0003676">
    <property type="term" value="F:nucleic acid binding"/>
    <property type="evidence" value="ECO:0007669"/>
    <property type="project" value="InterPro"/>
</dbReference>
<dbReference type="InterPro" id="IPR003615">
    <property type="entry name" value="HNH_nuc"/>
</dbReference>
<evidence type="ECO:0000313" key="2">
    <source>
        <dbReference type="EMBL" id="SET75654.1"/>
    </source>
</evidence>
<dbReference type="Gene3D" id="1.10.30.50">
    <property type="match status" value="1"/>
</dbReference>
<dbReference type="Pfam" id="PF01844">
    <property type="entry name" value="HNH"/>
    <property type="match status" value="1"/>
</dbReference>
<dbReference type="GO" id="GO:0008270">
    <property type="term" value="F:zinc ion binding"/>
    <property type="evidence" value="ECO:0007669"/>
    <property type="project" value="InterPro"/>
</dbReference>
<dbReference type="EMBL" id="FOIM01000013">
    <property type="protein sequence ID" value="SET75654.1"/>
    <property type="molecule type" value="Genomic_DNA"/>
</dbReference>
<organism evidence="2 3">
    <name type="scientific">Enterocloster lavalensis</name>
    <dbReference type="NCBI Taxonomy" id="460384"/>
    <lineage>
        <taxon>Bacteria</taxon>
        <taxon>Bacillati</taxon>
        <taxon>Bacillota</taxon>
        <taxon>Clostridia</taxon>
        <taxon>Lachnospirales</taxon>
        <taxon>Lachnospiraceae</taxon>
        <taxon>Enterocloster</taxon>
    </lineage>
</organism>
<dbReference type="Pfam" id="PF26348">
    <property type="entry name" value="SRA_ScoMcrA"/>
    <property type="match status" value="1"/>
</dbReference>
<sequence>MEFNPGINIGDHLTNNELCQLFKCGNMGGMRRSKKTGTLVIISDHTKNFYHDEWKDGVLHYTGMGKNGDQVLEGNQNGTLYHSDTNGVNVHLFEVLEKSVYTYKGIVKLAAQPYQAAQETFDGEMRSVWIFPVKPVLDIEEWAIEVMEKEAVTLSNTELYKRVKAVKCESRKPRTVETKVYDRDPYLKELVKRIAEGKCQYCGETAPFIDKNGEPYLEEHHVTWLARGGSDTIDNVVAVCPNCHTKAHVLDDDITKITLEEVAKQNVKRLKRLLAYEREIKTP</sequence>
<dbReference type="SMART" id="SM00507">
    <property type="entry name" value="HNHc"/>
    <property type="match status" value="1"/>
</dbReference>
<accession>A0A1I0GW96</accession>
<dbReference type="GO" id="GO:0004519">
    <property type="term" value="F:endonuclease activity"/>
    <property type="evidence" value="ECO:0007669"/>
    <property type="project" value="InterPro"/>
</dbReference>
<dbReference type="Proteomes" id="UP000198508">
    <property type="component" value="Unassembled WGS sequence"/>
</dbReference>
<evidence type="ECO:0000259" key="1">
    <source>
        <dbReference type="SMART" id="SM00507"/>
    </source>
</evidence>
<evidence type="ECO:0000313" key="3">
    <source>
        <dbReference type="Proteomes" id="UP000198508"/>
    </source>
</evidence>
<gene>
    <name evidence="2" type="ORF">SAMN05216313_11393</name>
</gene>
<dbReference type="AlphaFoldDB" id="A0A1I0GW96"/>
<dbReference type="InterPro" id="IPR058712">
    <property type="entry name" value="SRA_ScoMcrA"/>
</dbReference>
<protein>
    <submittedName>
        <fullName evidence="2">5-methylcytosine-specific restriction enzyme A</fullName>
    </submittedName>
</protein>